<proteinExistence type="predicted"/>
<keyword evidence="2" id="KW-1185">Reference proteome</keyword>
<sequence length="101" mass="11460">MVGVYTFAVLLAGYFHEHSVFKGSFPDLKTSTKKIVSANENSTESCFNLHNSQILIGDVISFDNYEIHENLVIRESHSYYNFSYSKENIVFFSLRAPPTVG</sequence>
<comment type="caution">
    <text evidence="1">The sequence shown here is derived from an EMBL/GenBank/DDBJ whole genome shotgun (WGS) entry which is preliminary data.</text>
</comment>
<evidence type="ECO:0000313" key="2">
    <source>
        <dbReference type="Proteomes" id="UP000620064"/>
    </source>
</evidence>
<name>A0ABQ2NLJ3_9FLAO</name>
<evidence type="ECO:0000313" key="1">
    <source>
        <dbReference type="EMBL" id="GGP05498.1"/>
    </source>
</evidence>
<dbReference type="EMBL" id="BMLV01000005">
    <property type="protein sequence ID" value="GGP05498.1"/>
    <property type="molecule type" value="Genomic_DNA"/>
</dbReference>
<protein>
    <submittedName>
        <fullName evidence="1">Uncharacterized protein</fullName>
    </submittedName>
</protein>
<reference evidence="2" key="1">
    <citation type="journal article" date="2019" name="Int. J. Syst. Evol. Microbiol.">
        <title>The Global Catalogue of Microorganisms (GCM) 10K type strain sequencing project: providing services to taxonomists for standard genome sequencing and annotation.</title>
        <authorList>
            <consortium name="The Broad Institute Genomics Platform"/>
            <consortium name="The Broad Institute Genome Sequencing Center for Infectious Disease"/>
            <person name="Wu L."/>
            <person name="Ma J."/>
        </authorList>
    </citation>
    <scope>NUCLEOTIDE SEQUENCE [LARGE SCALE GENOMIC DNA]</scope>
    <source>
        <strain evidence="2">CGMCC 1.7656</strain>
    </source>
</reference>
<dbReference type="Proteomes" id="UP000620064">
    <property type="component" value="Unassembled WGS sequence"/>
</dbReference>
<accession>A0ABQ2NLJ3</accession>
<organism evidence="1 2">
    <name type="scientific">Cloacibacterium rupense</name>
    <dbReference type="NCBI Taxonomy" id="517423"/>
    <lineage>
        <taxon>Bacteria</taxon>
        <taxon>Pseudomonadati</taxon>
        <taxon>Bacteroidota</taxon>
        <taxon>Flavobacteriia</taxon>
        <taxon>Flavobacteriales</taxon>
        <taxon>Weeksellaceae</taxon>
    </lineage>
</organism>
<gene>
    <name evidence="1" type="ORF">GCM10010992_21820</name>
</gene>